<dbReference type="Proteomes" id="UP000269542">
    <property type="component" value="Chromosome"/>
</dbReference>
<protein>
    <submittedName>
        <fullName evidence="2">Uncharacterized protein</fullName>
    </submittedName>
</protein>
<dbReference type="KEGG" id="tbw:NCTC13354_01789"/>
<keyword evidence="1" id="KW-1133">Transmembrane helix</keyword>
<keyword evidence="3" id="KW-1185">Reference proteome</keyword>
<name>A0A448PGH5_9ACTO</name>
<keyword evidence="1" id="KW-0812">Transmembrane</keyword>
<keyword evidence="1" id="KW-0472">Membrane</keyword>
<organism evidence="2 3">
    <name type="scientific">Trueperella bialowiezensis</name>
    <dbReference type="NCBI Taxonomy" id="312285"/>
    <lineage>
        <taxon>Bacteria</taxon>
        <taxon>Bacillati</taxon>
        <taxon>Actinomycetota</taxon>
        <taxon>Actinomycetes</taxon>
        <taxon>Actinomycetales</taxon>
        <taxon>Actinomycetaceae</taxon>
        <taxon>Trueperella</taxon>
    </lineage>
</organism>
<feature type="transmembrane region" description="Helical" evidence="1">
    <location>
        <begin position="127"/>
        <end position="149"/>
    </location>
</feature>
<feature type="transmembrane region" description="Helical" evidence="1">
    <location>
        <begin position="21"/>
        <end position="39"/>
    </location>
</feature>
<evidence type="ECO:0000313" key="2">
    <source>
        <dbReference type="EMBL" id="VEI14057.1"/>
    </source>
</evidence>
<proteinExistence type="predicted"/>
<reference evidence="2 3" key="1">
    <citation type="submission" date="2018-12" db="EMBL/GenBank/DDBJ databases">
        <authorList>
            <consortium name="Pathogen Informatics"/>
        </authorList>
    </citation>
    <scope>NUCLEOTIDE SEQUENCE [LARGE SCALE GENOMIC DNA]</scope>
    <source>
        <strain evidence="2 3">NCTC13354</strain>
    </source>
</reference>
<feature type="transmembrane region" description="Helical" evidence="1">
    <location>
        <begin position="70"/>
        <end position="89"/>
    </location>
</feature>
<evidence type="ECO:0000313" key="3">
    <source>
        <dbReference type="Proteomes" id="UP000269542"/>
    </source>
</evidence>
<feature type="transmembrane region" description="Helical" evidence="1">
    <location>
        <begin position="46"/>
        <end position="64"/>
    </location>
</feature>
<accession>A0A448PGH5</accession>
<gene>
    <name evidence="2" type="ORF">NCTC13354_01789</name>
</gene>
<dbReference type="EMBL" id="LR134476">
    <property type="protein sequence ID" value="VEI14057.1"/>
    <property type="molecule type" value="Genomic_DNA"/>
</dbReference>
<sequence length="156" mass="16919">MDDCHNKQQESSLSSAVPLKAIAFVGSTQLVALALFYFVTKVNEAGTLLASILEMSSLTVLIGLFLKKGIILATTIAFLFISFVISTFVGLATHRYALSAFSALTSFSLGLMLYLPSVSNVNLPHVYQLPQISLIIPLLFATPLLTLVIQKPNRDE</sequence>
<dbReference type="AlphaFoldDB" id="A0A448PGH5"/>
<feature type="transmembrane region" description="Helical" evidence="1">
    <location>
        <begin position="96"/>
        <end position="115"/>
    </location>
</feature>
<evidence type="ECO:0000256" key="1">
    <source>
        <dbReference type="SAM" id="Phobius"/>
    </source>
</evidence>